<evidence type="ECO:0000313" key="1">
    <source>
        <dbReference type="EMBL" id="NJC24995.1"/>
    </source>
</evidence>
<comment type="caution">
    <text evidence="1">The sequence shown here is derived from an EMBL/GenBank/DDBJ whole genome shotgun (WGS) entry which is preliminary data.</text>
</comment>
<dbReference type="EMBL" id="JAATJH010000001">
    <property type="protein sequence ID" value="NJC24995.1"/>
    <property type="molecule type" value="Genomic_DNA"/>
</dbReference>
<dbReference type="Proteomes" id="UP000770785">
    <property type="component" value="Unassembled WGS sequence"/>
</dbReference>
<dbReference type="RefSeq" id="WP_168035774.1">
    <property type="nucleotide sequence ID" value="NZ_JAATJH010000001.1"/>
</dbReference>
<keyword evidence="2" id="KW-1185">Reference proteome</keyword>
<accession>A0ABX0X7H4</accession>
<gene>
    <name evidence="1" type="ORF">GGR27_000476</name>
</gene>
<sequence length="396" mass="45593">MIPELRRQYNDLFTNEAYRAMLDWMGGQYGERPEFHIAETPVFVPNELRDQLLEACQEIMAFVTRPDFAERAKKAIPAGENVPGQDEHPLFIQLDFGLCEGENGKIIPQLVEGQGFPSLYFFQYLLDKCYRKFFPVPEDFTCRFNGYDEAGYLDLLRKCILGNHAKENVILLEVEPRKQKTRVDFTVTCAELGIEEVCISEVERDGDKLYYQKDSARTRIHRIYNRVIFDELKQRPDLKRSFNLTEDVDVEWAGHPNWFFLLSKHSLPFLKSKYVPDTQFVSDLTEVPADLEKYVLKPLYSFAGAGVNLHPTPEAIAAVDDPTHYILQKKVKYAEIIETPDGPARVEMRLMFVWPEDSAEPILVNNLVRVSKGEMIGVRYNAGKTWVGGAIGYFKP</sequence>
<protein>
    <submittedName>
        <fullName evidence="1">Uncharacterized protein</fullName>
    </submittedName>
</protein>
<reference evidence="1 2" key="1">
    <citation type="submission" date="2020-03" db="EMBL/GenBank/DDBJ databases">
        <title>Genomic Encyclopedia of Type Strains, Phase IV (KMG-IV): sequencing the most valuable type-strain genomes for metagenomic binning, comparative biology and taxonomic classification.</title>
        <authorList>
            <person name="Goeker M."/>
        </authorList>
    </citation>
    <scope>NUCLEOTIDE SEQUENCE [LARGE SCALE GENOMIC DNA]</scope>
    <source>
        <strain evidence="1 2">DSM 105096</strain>
    </source>
</reference>
<evidence type="ECO:0000313" key="2">
    <source>
        <dbReference type="Proteomes" id="UP000770785"/>
    </source>
</evidence>
<proteinExistence type="predicted"/>
<organism evidence="1 2">
    <name type="scientific">Neolewinella antarctica</name>
    <dbReference type="NCBI Taxonomy" id="442734"/>
    <lineage>
        <taxon>Bacteria</taxon>
        <taxon>Pseudomonadati</taxon>
        <taxon>Bacteroidota</taxon>
        <taxon>Saprospiria</taxon>
        <taxon>Saprospirales</taxon>
        <taxon>Lewinellaceae</taxon>
        <taxon>Neolewinella</taxon>
    </lineage>
</organism>
<name>A0ABX0X7H4_9BACT</name>